<protein>
    <submittedName>
        <fullName evidence="1">Uncharacterized protein</fullName>
    </submittedName>
</protein>
<keyword evidence="2" id="KW-1185">Reference proteome</keyword>
<evidence type="ECO:0000313" key="2">
    <source>
        <dbReference type="Proteomes" id="UP000001695"/>
    </source>
</evidence>
<gene>
    <name evidence="1" type="ordered locus">Bind_3760</name>
</gene>
<dbReference type="HOGENOM" id="CLU_2068500_0_0_5"/>
<dbReference type="KEGG" id="bid:Bind_3760"/>
<keyword evidence="1" id="KW-0614">Plasmid</keyword>
<name>B2ILA7_BEII9</name>
<dbReference type="EMBL" id="CP001017">
    <property type="protein sequence ID" value="ACB97307.1"/>
    <property type="molecule type" value="Genomic_DNA"/>
</dbReference>
<reference evidence="1 2" key="1">
    <citation type="submission" date="2008-03" db="EMBL/GenBank/DDBJ databases">
        <title>Complete sequence of plasmid1 of Beijerinckia indica subsp. indica ATCC 9039.</title>
        <authorList>
            <consortium name="US DOE Joint Genome Institute"/>
            <person name="Copeland A."/>
            <person name="Lucas S."/>
            <person name="Lapidus A."/>
            <person name="Glavina del Rio T."/>
            <person name="Dalin E."/>
            <person name="Tice H."/>
            <person name="Bruce D."/>
            <person name="Goodwin L."/>
            <person name="Pitluck S."/>
            <person name="LaButti K."/>
            <person name="Schmutz J."/>
            <person name="Larimer F."/>
            <person name="Land M."/>
            <person name="Hauser L."/>
            <person name="Kyrpides N."/>
            <person name="Mikhailova N."/>
            <person name="Dunfield P.F."/>
            <person name="Dedysh S.N."/>
            <person name="Liesack W."/>
            <person name="Saw J.H."/>
            <person name="Alam M."/>
            <person name="Chen Y."/>
            <person name="Murrell J.C."/>
            <person name="Richardson P."/>
        </authorList>
    </citation>
    <scope>NUCLEOTIDE SEQUENCE [LARGE SCALE GENOMIC DNA]</scope>
    <source>
        <strain evidence="2">ATCC 9039 / DSM 1715 / NCIMB 8712</strain>
        <plasmid evidence="1 2">pBIND01</plasmid>
    </source>
</reference>
<dbReference type="AlphaFoldDB" id="B2ILA7"/>
<geneLocation type="plasmid" evidence="1 2">
    <name>pBIND01</name>
</geneLocation>
<accession>B2ILA7</accession>
<evidence type="ECO:0000313" key="1">
    <source>
        <dbReference type="EMBL" id="ACB97307.1"/>
    </source>
</evidence>
<dbReference type="Proteomes" id="UP000001695">
    <property type="component" value="Plasmid pBIND01"/>
</dbReference>
<organism evidence="1 2">
    <name type="scientific">Beijerinckia indica subsp. indica (strain ATCC 9039 / DSM 1715 / NCIMB 8712)</name>
    <dbReference type="NCBI Taxonomy" id="395963"/>
    <lineage>
        <taxon>Bacteria</taxon>
        <taxon>Pseudomonadati</taxon>
        <taxon>Pseudomonadota</taxon>
        <taxon>Alphaproteobacteria</taxon>
        <taxon>Hyphomicrobiales</taxon>
        <taxon>Beijerinckiaceae</taxon>
        <taxon>Beijerinckia</taxon>
    </lineage>
</organism>
<proteinExistence type="predicted"/>
<sequence>MEENRHWKGSIFSTIRSSRENDSDTSGVRFTKGSISNCYRTFDIYLLAEILRPGIIRLCLPEDRSAQDWLNFSTGDITSKKQFESFLTWHPRRFTTQPDISDDCHMTPSSIETINFTP</sequence>